<dbReference type="Proteomes" id="UP000257712">
    <property type="component" value="Unassembled WGS sequence"/>
</dbReference>
<sequence>MQTKSSPLMRAASSRPSPVYIWQTLLTSLLANHYGLTLSDTPFSDEQVIQQHIDAGISLADALNFIVEKYELVRTDRPGFSILTQSPFITPIDILRARKAAGLMNRDTYKEVTAITRGQHPQVNTSGKR</sequence>
<evidence type="ECO:0000313" key="2">
    <source>
        <dbReference type="Proteomes" id="UP000257712"/>
    </source>
</evidence>
<dbReference type="AlphaFoldDB" id="A0A8B4TZ74"/>
<evidence type="ECO:0000313" key="1">
    <source>
        <dbReference type="EMBL" id="SXD97477.1"/>
    </source>
</evidence>
<accession>A0A8B4TZ74</accession>
<protein>
    <submittedName>
        <fullName evidence="1">YeeV toxin protein</fullName>
    </submittedName>
</protein>
<gene>
    <name evidence="1" type="primary">cbtA</name>
    <name evidence="1" type="ORF">SAMEA3538780_03474</name>
</gene>
<comment type="caution">
    <text evidence="1">The sequence shown here is derived from an EMBL/GenBank/DDBJ whole genome shotgun (WGS) entry which is preliminary data.</text>
</comment>
<name>A0A8B4TZ74_9ENTR</name>
<dbReference type="Pfam" id="PF06755">
    <property type="entry name" value="CbtA_toxin"/>
    <property type="match status" value="1"/>
</dbReference>
<dbReference type="RefSeq" id="WP_044347594.1">
    <property type="nucleotide sequence ID" value="NZ_UJZG01000011.1"/>
</dbReference>
<proteinExistence type="predicted"/>
<dbReference type="EMBL" id="UJZG01000011">
    <property type="protein sequence ID" value="SXD97477.1"/>
    <property type="molecule type" value="Genomic_DNA"/>
</dbReference>
<dbReference type="InterPro" id="IPR009610">
    <property type="entry name" value="CbtA_toxin"/>
</dbReference>
<reference evidence="1 2" key="1">
    <citation type="submission" date="2018-08" db="EMBL/GenBank/DDBJ databases">
        <authorList>
            <consortium name="Pathogen Informatics"/>
        </authorList>
    </citation>
    <scope>NUCLEOTIDE SEQUENCE [LARGE SCALE GENOMIC DNA]</scope>
    <source>
        <strain evidence="1 2">EuSCAPE_IT371</strain>
    </source>
</reference>
<organism evidence="1 2">
    <name type="scientific">Klebsiella quasivariicola</name>
    <dbReference type="NCBI Taxonomy" id="2026240"/>
    <lineage>
        <taxon>Bacteria</taxon>
        <taxon>Pseudomonadati</taxon>
        <taxon>Pseudomonadota</taxon>
        <taxon>Gammaproteobacteria</taxon>
        <taxon>Enterobacterales</taxon>
        <taxon>Enterobacteriaceae</taxon>
        <taxon>Klebsiella/Raoultella group</taxon>
        <taxon>Klebsiella</taxon>
        <taxon>Klebsiella pneumoniae complex</taxon>
    </lineage>
</organism>